<name>A0ABP8JHD4_9BACT</name>
<dbReference type="Proteomes" id="UP001500454">
    <property type="component" value="Unassembled WGS sequence"/>
</dbReference>
<accession>A0ABP8JHD4</accession>
<protein>
    <submittedName>
        <fullName evidence="2">Uncharacterized protein</fullName>
    </submittedName>
</protein>
<evidence type="ECO:0000313" key="2">
    <source>
        <dbReference type="EMBL" id="GAA4390784.1"/>
    </source>
</evidence>
<dbReference type="EMBL" id="BAABHA010000015">
    <property type="protein sequence ID" value="GAA4390784.1"/>
    <property type="molecule type" value="Genomic_DNA"/>
</dbReference>
<feature type="region of interest" description="Disordered" evidence="1">
    <location>
        <begin position="1"/>
        <end position="29"/>
    </location>
</feature>
<comment type="caution">
    <text evidence="2">The sequence shown here is derived from an EMBL/GenBank/DDBJ whole genome shotgun (WGS) entry which is preliminary data.</text>
</comment>
<sequence length="90" mass="9933">MSSQLRIENRGGVRRPKKAPSAFAGGEKNNEYKGYLGKPEALGAGMHRAYRHCPLPARPPRPLTQTPPDWEALPADAEPAEGIRAKLLYR</sequence>
<organism evidence="2 3">
    <name type="scientific">Hymenobacter koreensis</name>
    <dbReference type="NCBI Taxonomy" id="1084523"/>
    <lineage>
        <taxon>Bacteria</taxon>
        <taxon>Pseudomonadati</taxon>
        <taxon>Bacteroidota</taxon>
        <taxon>Cytophagia</taxon>
        <taxon>Cytophagales</taxon>
        <taxon>Hymenobacteraceae</taxon>
        <taxon>Hymenobacter</taxon>
    </lineage>
</organism>
<keyword evidence="3" id="KW-1185">Reference proteome</keyword>
<feature type="region of interest" description="Disordered" evidence="1">
    <location>
        <begin position="55"/>
        <end position="77"/>
    </location>
</feature>
<evidence type="ECO:0000256" key="1">
    <source>
        <dbReference type="SAM" id="MobiDB-lite"/>
    </source>
</evidence>
<reference evidence="3" key="1">
    <citation type="journal article" date="2019" name="Int. J. Syst. Evol. Microbiol.">
        <title>The Global Catalogue of Microorganisms (GCM) 10K type strain sequencing project: providing services to taxonomists for standard genome sequencing and annotation.</title>
        <authorList>
            <consortium name="The Broad Institute Genomics Platform"/>
            <consortium name="The Broad Institute Genome Sequencing Center for Infectious Disease"/>
            <person name="Wu L."/>
            <person name="Ma J."/>
        </authorList>
    </citation>
    <scope>NUCLEOTIDE SEQUENCE [LARGE SCALE GENOMIC DNA]</scope>
    <source>
        <strain evidence="3">JCM 17924</strain>
    </source>
</reference>
<proteinExistence type="predicted"/>
<gene>
    <name evidence="2" type="ORF">GCM10023186_39370</name>
</gene>
<evidence type="ECO:0000313" key="3">
    <source>
        <dbReference type="Proteomes" id="UP001500454"/>
    </source>
</evidence>